<dbReference type="OrthoDB" id="2082007at2"/>
<keyword evidence="6" id="KW-1185">Reference proteome</keyword>
<protein>
    <submittedName>
        <fullName evidence="5">Uncharacterized protein</fullName>
    </submittedName>
</protein>
<name>A0A364K944_9BACL</name>
<feature type="compositionally biased region" description="Polar residues" evidence="2">
    <location>
        <begin position="419"/>
        <end position="428"/>
    </location>
</feature>
<dbReference type="EMBL" id="QJKK01000001">
    <property type="protein sequence ID" value="RAL26817.1"/>
    <property type="molecule type" value="Genomic_DNA"/>
</dbReference>
<gene>
    <name evidence="5" type="ORF">DL897_01840</name>
</gene>
<dbReference type="Proteomes" id="UP000251213">
    <property type="component" value="Unassembled WGS sequence"/>
</dbReference>
<dbReference type="AlphaFoldDB" id="A0A364K944"/>
<feature type="domain" description="Replicative helicase loading/DNA remodeling protein DnaB N-terminal winged helix" evidence="4">
    <location>
        <begin position="22"/>
        <end position="179"/>
    </location>
</feature>
<feature type="domain" description="DnaB/C C-terminal" evidence="3">
    <location>
        <begin position="342"/>
        <end position="400"/>
    </location>
</feature>
<reference evidence="5 6" key="2">
    <citation type="submission" date="2018-06" db="EMBL/GenBank/DDBJ databases">
        <authorList>
            <person name="Zhirakovskaya E."/>
        </authorList>
    </citation>
    <scope>NUCLEOTIDE SEQUENCE [LARGE SCALE GENOMIC DNA]</scope>
    <source>
        <strain evidence="5 6">FBKL4.011</strain>
    </source>
</reference>
<sequence length="481" mass="55915">MAMFWQGYGWCSRTYRPLHGTDLLALTHLYQPIIGATSIGLYMTLYHQLPLHRAGVSTICSQSYLLKLLSLSSQQMLEARYLLEGVGLLNTFEKKDLKNGSYYEFELIPPLSPIKFFQSEVFSLTLYNLLGKDRYIELQKMFIQPDTVESIQVSKNITKSFQEIFGSLSPHEMRKAAEIQKDHFWSWDQDDEGLIDGRFPEWNHDDLSVIQRHLSNQIDPHVWTKELEAELKELCLLYQLEAEDLLKLLRDPTITGRGQIDMNRLRSFVKSEYQMRLSHSLKPKQAQPQPLGSTSMKQQVTKQSQKEPLTEEDRYFQQLGMLSPLELLSYYQGGAKIPDCDINLVESLIRDYGLPQGVVNVLLDYVLQKHDRKLPRSLVQKIAGHWKRLGITTIEQAKEQARKELRNSKRQAETKKKNQQSVVSFNKNKQQDRQKKGSPSSEPVVQMSDEELLKKQAQIRAKLTLMREQQKRIWEEEENTP</sequence>
<comment type="similarity">
    <text evidence="1">Belongs to the DnaB/DnaD family.</text>
</comment>
<dbReference type="InterPro" id="IPR006343">
    <property type="entry name" value="DnaB/C_C"/>
</dbReference>
<dbReference type="RefSeq" id="WP_113657422.1">
    <property type="nucleotide sequence ID" value="NZ_KZ845663.1"/>
</dbReference>
<accession>A0A364K944</accession>
<dbReference type="Gene3D" id="1.10.10.630">
    <property type="entry name" value="DnaD domain-like"/>
    <property type="match status" value="1"/>
</dbReference>
<feature type="compositionally biased region" description="Polar residues" evidence="2">
    <location>
        <begin position="286"/>
        <end position="303"/>
    </location>
</feature>
<evidence type="ECO:0000256" key="1">
    <source>
        <dbReference type="ARBA" id="ARBA00093462"/>
    </source>
</evidence>
<comment type="caution">
    <text evidence="5">The sequence shown here is derived from an EMBL/GenBank/DDBJ whole genome shotgun (WGS) entry which is preliminary data.</text>
</comment>
<dbReference type="InterPro" id="IPR034829">
    <property type="entry name" value="DnaD-like_sf"/>
</dbReference>
<proteinExistence type="inferred from homology"/>
<evidence type="ECO:0000256" key="2">
    <source>
        <dbReference type="SAM" id="MobiDB-lite"/>
    </source>
</evidence>
<feature type="region of interest" description="Disordered" evidence="2">
    <location>
        <begin position="404"/>
        <end position="449"/>
    </location>
</feature>
<evidence type="ECO:0000313" key="6">
    <source>
        <dbReference type="Proteomes" id="UP000251213"/>
    </source>
</evidence>
<feature type="compositionally biased region" description="Basic and acidic residues" evidence="2">
    <location>
        <begin position="404"/>
        <end position="416"/>
    </location>
</feature>
<evidence type="ECO:0000259" key="3">
    <source>
        <dbReference type="Pfam" id="PF07261"/>
    </source>
</evidence>
<feature type="region of interest" description="Disordered" evidence="2">
    <location>
        <begin position="279"/>
        <end position="309"/>
    </location>
</feature>
<organism evidence="5 6">
    <name type="scientific">Thermoflavimicrobium daqui</name>
    <dbReference type="NCBI Taxonomy" id="2137476"/>
    <lineage>
        <taxon>Bacteria</taxon>
        <taxon>Bacillati</taxon>
        <taxon>Bacillota</taxon>
        <taxon>Bacilli</taxon>
        <taxon>Bacillales</taxon>
        <taxon>Thermoactinomycetaceae</taxon>
        <taxon>Thermoflavimicrobium</taxon>
    </lineage>
</organism>
<dbReference type="InterPro" id="IPR058660">
    <property type="entry name" value="WHD_DnaB"/>
</dbReference>
<dbReference type="Pfam" id="PF07261">
    <property type="entry name" value="DnaB_2"/>
    <property type="match status" value="1"/>
</dbReference>
<evidence type="ECO:0000259" key="4">
    <source>
        <dbReference type="Pfam" id="PF25888"/>
    </source>
</evidence>
<evidence type="ECO:0000313" key="5">
    <source>
        <dbReference type="EMBL" id="RAL26817.1"/>
    </source>
</evidence>
<dbReference type="Pfam" id="PF25888">
    <property type="entry name" value="WHD_DnaB"/>
    <property type="match status" value="1"/>
</dbReference>
<reference evidence="5 6" key="1">
    <citation type="submission" date="2018-06" db="EMBL/GenBank/DDBJ databases">
        <title>Thermoflavimicrobium daqus sp. nov., a thermophilic microbe isolated from Moutai-flavour Daqu.</title>
        <authorList>
            <person name="Wang X."/>
            <person name="Zhou H."/>
        </authorList>
    </citation>
    <scope>NUCLEOTIDE SEQUENCE [LARGE SCALE GENOMIC DNA]</scope>
    <source>
        <strain evidence="5 6">FBKL4.011</strain>
    </source>
</reference>